<dbReference type="GO" id="GO:0042301">
    <property type="term" value="F:phosphate ion binding"/>
    <property type="evidence" value="ECO:0007669"/>
    <property type="project" value="InterPro"/>
</dbReference>
<dbReference type="NCBIfam" id="TIGR00975">
    <property type="entry name" value="3a0107s03"/>
    <property type="match status" value="1"/>
</dbReference>
<sequence>MNFTPRKSRSTQLGASIALIAVLALFAVGCSKSDSESTESTTDKSTTTVAAAGEAPTDASIKALTASVSGGGASFPDSFYQAVNTDFNGVAGTERVTYAKSGSSDGRSQLSAGTVDFAGSDSLPKDGEVFPSTVLYFPTVAAPITVSFNLDGVTELQLSPDVIAGIFQAEITTWNDPKIAADNPDAELPATAITVVHRSDGSGTTNNFTKYLTAASPSVWTLGSGDEVNWPESTQGAEKNSGVAELIKQTSGAIGYVDLADAGKAGLSLASIQNSSGNYIAPSVEGVQAALEDATIEANLTYNPLNGSGAKDYPITAPTFLLVLDKQADAAKATTIKTYLQYVLTTGQAQASETGYVALPSSLAEKAIAQIDKIAS</sequence>
<accession>A0A6J7M8U2</accession>
<dbReference type="GO" id="GO:0043190">
    <property type="term" value="C:ATP-binding cassette (ABC) transporter complex"/>
    <property type="evidence" value="ECO:0007669"/>
    <property type="project" value="InterPro"/>
</dbReference>
<evidence type="ECO:0000313" key="8">
    <source>
        <dbReference type="EMBL" id="CAB5058865.1"/>
    </source>
</evidence>
<dbReference type="EMBL" id="CAEZXS010000080">
    <property type="protein sequence ID" value="CAB4698117.1"/>
    <property type="molecule type" value="Genomic_DNA"/>
</dbReference>
<protein>
    <submittedName>
        <fullName evidence="7">Unannotated protein</fullName>
    </submittedName>
</protein>
<dbReference type="Pfam" id="PF12849">
    <property type="entry name" value="PBP_like_2"/>
    <property type="match status" value="1"/>
</dbReference>
<proteinExistence type="inferred from homology"/>
<reference evidence="7" key="1">
    <citation type="submission" date="2020-05" db="EMBL/GenBank/DDBJ databases">
        <authorList>
            <person name="Chiriac C."/>
            <person name="Salcher M."/>
            <person name="Ghai R."/>
            <person name="Kavagutti S V."/>
        </authorList>
    </citation>
    <scope>NUCLEOTIDE SEQUENCE</scope>
</reference>
<dbReference type="InterPro" id="IPR050962">
    <property type="entry name" value="Phosphate-bind_PstS"/>
</dbReference>
<dbReference type="GO" id="GO:0035435">
    <property type="term" value="P:phosphate ion transmembrane transport"/>
    <property type="evidence" value="ECO:0007669"/>
    <property type="project" value="InterPro"/>
</dbReference>
<keyword evidence="2" id="KW-0813">Transport</keyword>
<dbReference type="CDD" id="cd13565">
    <property type="entry name" value="PBP2_PstS"/>
    <property type="match status" value="1"/>
</dbReference>
<dbReference type="PANTHER" id="PTHR42996">
    <property type="entry name" value="PHOSPHATE-BINDING PROTEIN PSTS"/>
    <property type="match status" value="1"/>
</dbReference>
<evidence type="ECO:0000256" key="2">
    <source>
        <dbReference type="ARBA" id="ARBA00022448"/>
    </source>
</evidence>
<evidence type="ECO:0000256" key="3">
    <source>
        <dbReference type="ARBA" id="ARBA00022592"/>
    </source>
</evidence>
<evidence type="ECO:0000313" key="5">
    <source>
        <dbReference type="EMBL" id="CAB4698117.1"/>
    </source>
</evidence>
<dbReference type="SUPFAM" id="SSF53850">
    <property type="entry name" value="Periplasmic binding protein-like II"/>
    <property type="match status" value="1"/>
</dbReference>
<dbReference type="EMBL" id="CAFAAQ010000019">
    <property type="protein sequence ID" value="CAB4797997.1"/>
    <property type="molecule type" value="Genomic_DNA"/>
</dbReference>
<evidence type="ECO:0000256" key="1">
    <source>
        <dbReference type="ARBA" id="ARBA00008725"/>
    </source>
</evidence>
<keyword evidence="3" id="KW-0592">Phosphate transport</keyword>
<evidence type="ECO:0000313" key="7">
    <source>
        <dbReference type="EMBL" id="CAB4975832.1"/>
    </source>
</evidence>
<gene>
    <name evidence="5" type="ORF">UFOPK2582_00799</name>
    <name evidence="6" type="ORF">UFOPK3046_00375</name>
    <name evidence="7" type="ORF">UFOPK3914_00726</name>
    <name evidence="8" type="ORF">UFOPK4354_00006</name>
</gene>
<dbReference type="PROSITE" id="PS51257">
    <property type="entry name" value="PROKAR_LIPOPROTEIN"/>
    <property type="match status" value="1"/>
</dbReference>
<comment type="similarity">
    <text evidence="1">Belongs to the PstS family.</text>
</comment>
<organism evidence="7">
    <name type="scientific">freshwater metagenome</name>
    <dbReference type="NCBI Taxonomy" id="449393"/>
    <lineage>
        <taxon>unclassified sequences</taxon>
        <taxon>metagenomes</taxon>
        <taxon>ecological metagenomes</taxon>
    </lineage>
</organism>
<dbReference type="InterPro" id="IPR024370">
    <property type="entry name" value="PBP_domain"/>
</dbReference>
<dbReference type="EMBL" id="CAFBQW010000001">
    <property type="protein sequence ID" value="CAB5058865.1"/>
    <property type="molecule type" value="Genomic_DNA"/>
</dbReference>
<dbReference type="InterPro" id="IPR005673">
    <property type="entry name" value="ABC_phos-bd_PstS"/>
</dbReference>
<dbReference type="PIRSF" id="PIRSF002756">
    <property type="entry name" value="PstS"/>
    <property type="match status" value="1"/>
</dbReference>
<dbReference type="AlphaFoldDB" id="A0A6J7M8U2"/>
<dbReference type="PANTHER" id="PTHR42996:SF1">
    <property type="entry name" value="PHOSPHATE-BINDING PROTEIN PSTS"/>
    <property type="match status" value="1"/>
</dbReference>
<dbReference type="Gene3D" id="3.40.190.10">
    <property type="entry name" value="Periplasmic binding protein-like II"/>
    <property type="match status" value="2"/>
</dbReference>
<name>A0A6J7M8U2_9ZZZZ</name>
<evidence type="ECO:0000313" key="6">
    <source>
        <dbReference type="EMBL" id="CAB4797997.1"/>
    </source>
</evidence>
<dbReference type="EMBL" id="CAFBOG010000051">
    <property type="protein sequence ID" value="CAB4975832.1"/>
    <property type="molecule type" value="Genomic_DNA"/>
</dbReference>
<feature type="domain" description="PBP" evidence="4">
    <location>
        <begin position="59"/>
        <end position="344"/>
    </location>
</feature>
<evidence type="ECO:0000259" key="4">
    <source>
        <dbReference type="Pfam" id="PF12849"/>
    </source>
</evidence>